<feature type="domain" description="PilZ" evidence="1">
    <location>
        <begin position="86"/>
        <end position="172"/>
    </location>
</feature>
<reference evidence="2 3" key="1">
    <citation type="submission" date="2016-12" db="EMBL/GenBank/DDBJ databases">
        <title>Isolation and genomic insights into novel planktonic Zetaproteobacteria from stratified waters of the Chesapeake Bay.</title>
        <authorList>
            <person name="McAllister S.M."/>
            <person name="Kato S."/>
            <person name="Chan C.S."/>
            <person name="Chiu B.K."/>
            <person name="Field E.K."/>
        </authorList>
    </citation>
    <scope>NUCLEOTIDE SEQUENCE [LARGE SCALE GENOMIC DNA]</scope>
    <source>
        <strain evidence="2 3">CP-5</strain>
    </source>
</reference>
<gene>
    <name evidence="2" type="ORF">Ga0123461_0121</name>
</gene>
<dbReference type="AlphaFoldDB" id="A0A2K8L0Y4"/>
<protein>
    <submittedName>
        <fullName evidence="2">PilZ domain-containing protein</fullName>
    </submittedName>
</protein>
<sequence>MSKNGRRNHRETFRQDEVLAIKEELLTPEQFSLEMNKVGTVSQNSRLAQELLNHDSQENLSPEVAGALEALDLKLNFLISLQMEKSDDAEHDQRLVSLSSTGIGFSTQERFKKGDHLKIKMNLPMFPPVKLELIGEVVAISSRGKSRSETWIGVSFLHRCKEDEEIIVKYLFKRQREKLRAKDARKALSGNNSKQEMGSGI</sequence>
<dbReference type="Proteomes" id="UP000231701">
    <property type="component" value="Chromosome"/>
</dbReference>
<dbReference type="Pfam" id="PF07238">
    <property type="entry name" value="PilZ"/>
    <property type="match status" value="1"/>
</dbReference>
<name>A0A2K8L0Y4_MARES</name>
<dbReference type="OrthoDB" id="5295238at2"/>
<proteinExistence type="predicted"/>
<dbReference type="Gene3D" id="2.40.10.220">
    <property type="entry name" value="predicted glycosyltransferase like domains"/>
    <property type="match status" value="1"/>
</dbReference>
<organism evidence="2 3">
    <name type="scientific">Mariprofundus aestuarium</name>
    <dbReference type="NCBI Taxonomy" id="1921086"/>
    <lineage>
        <taxon>Bacteria</taxon>
        <taxon>Pseudomonadati</taxon>
        <taxon>Pseudomonadota</taxon>
        <taxon>Candidatius Mariprofundia</taxon>
        <taxon>Mariprofundales</taxon>
        <taxon>Mariprofundaceae</taxon>
        <taxon>Mariprofundus</taxon>
    </lineage>
</organism>
<evidence type="ECO:0000313" key="3">
    <source>
        <dbReference type="Proteomes" id="UP000231701"/>
    </source>
</evidence>
<dbReference type="EMBL" id="CP018799">
    <property type="protein sequence ID" value="ATX78574.1"/>
    <property type="molecule type" value="Genomic_DNA"/>
</dbReference>
<dbReference type="SUPFAM" id="SSF141371">
    <property type="entry name" value="PilZ domain-like"/>
    <property type="match status" value="1"/>
</dbReference>
<accession>A0A2K8L0Y4</accession>
<keyword evidence="3" id="KW-1185">Reference proteome</keyword>
<dbReference type="InterPro" id="IPR009875">
    <property type="entry name" value="PilZ_domain"/>
</dbReference>
<dbReference type="KEGG" id="maes:Ga0123461_0121"/>
<dbReference type="GO" id="GO:0035438">
    <property type="term" value="F:cyclic-di-GMP binding"/>
    <property type="evidence" value="ECO:0007669"/>
    <property type="project" value="InterPro"/>
</dbReference>
<evidence type="ECO:0000313" key="2">
    <source>
        <dbReference type="EMBL" id="ATX78574.1"/>
    </source>
</evidence>
<dbReference type="RefSeq" id="WP_157819184.1">
    <property type="nucleotide sequence ID" value="NZ_CP018799.1"/>
</dbReference>
<evidence type="ECO:0000259" key="1">
    <source>
        <dbReference type="Pfam" id="PF07238"/>
    </source>
</evidence>